<dbReference type="PANTHER" id="PTHR15741:SF27">
    <property type="entry name" value="TRANSCRIPTION FACTOR AP-4"/>
    <property type="match status" value="1"/>
</dbReference>
<evidence type="ECO:0000256" key="5">
    <source>
        <dbReference type="ARBA" id="ARBA00023242"/>
    </source>
</evidence>
<feature type="region of interest" description="Disordered" evidence="6">
    <location>
        <begin position="443"/>
        <end position="463"/>
    </location>
</feature>
<name>A0A0G4L9A8_VERLO</name>
<dbReference type="InterPro" id="IPR052207">
    <property type="entry name" value="Max-like/E-box_TFs"/>
</dbReference>
<evidence type="ECO:0000256" key="4">
    <source>
        <dbReference type="ARBA" id="ARBA00023163"/>
    </source>
</evidence>
<evidence type="ECO:0000256" key="3">
    <source>
        <dbReference type="ARBA" id="ARBA00023125"/>
    </source>
</evidence>
<keyword evidence="3" id="KW-0238">DNA-binding</keyword>
<dbReference type="PROSITE" id="PS50888">
    <property type="entry name" value="BHLH"/>
    <property type="match status" value="1"/>
</dbReference>
<feature type="compositionally biased region" description="Acidic residues" evidence="6">
    <location>
        <begin position="558"/>
        <end position="568"/>
    </location>
</feature>
<feature type="region of interest" description="Disordered" evidence="6">
    <location>
        <begin position="330"/>
        <end position="357"/>
    </location>
</feature>
<sequence>MGSSQPSDSNMVFGYAIDESQDFFLDPPPEPAPGAPILSDNDSKIISSFFDDMTADHYNVPSFGEGLNYSDAWLSLPPQFMGTATSLGQASFGAPLHSPGHELHHQDFSDLMPLGSAMMPPPPPPPPQHMMSHPRPSVEQQPSPDVLAAATLLQNGSSSRHHYHNTGGSMFSPPHRGIPSPLSQQLGQQLRHQPLEEFKRAERTQDASMLAVQRPTMGSSQPSDSNMVFGYAIDESQDFFLDPPPEPAPGAPILSDNDSKIISSFFDDMTADHYNVPSFGEGLNYSDAWLSLPPQFMGTATSLGQASFGAPLHSPGHELHHQDFSDLRPLGSAMMPPPPPPPQQHMMSHPRPSVEQQPSPDVLAAATLLQNGSSSRHHYHNTGGSMFSPPHRGIPSPLSQQLGHQLRHQPLEEFKRAERTNGFAESSMEEQHLGMFTDLVFGPSPAAPSRPAPPPPRQNHVPMEMQWGSDARFSSRPHSFIPDSAGETYDALSKNQLRHMECLEPSRSASNTRPSSPLVNGESSGAYMKKVPESASTRLEDVAEGPPRKRRKSRSAKEEDDDGSDDAEPPLKGARRKKGKEVATASGQVPLPTAENGTSGRRRKSATGPKPQRENLSEAQKRENHIRSEQKRRTLIKEGFDDLCELVPGLKGGGFSKSTMLTMAADWLEDMLQGNAKLTAQLDKLEGRA</sequence>
<dbReference type="SMART" id="SM00353">
    <property type="entry name" value="HLH"/>
    <property type="match status" value="1"/>
</dbReference>
<evidence type="ECO:0000259" key="7">
    <source>
        <dbReference type="PROSITE" id="PS50888"/>
    </source>
</evidence>
<dbReference type="Proteomes" id="UP000045706">
    <property type="component" value="Unassembled WGS sequence"/>
</dbReference>
<reference evidence="9" key="1">
    <citation type="submission" date="2015-05" db="EMBL/GenBank/DDBJ databases">
        <authorList>
            <person name="Fogelqvist Johan"/>
        </authorList>
    </citation>
    <scope>NUCLEOTIDE SEQUENCE [LARGE SCALE GENOMIC DNA]</scope>
</reference>
<dbReference type="EMBL" id="CVQI01009113">
    <property type="protein sequence ID" value="CRK18617.1"/>
    <property type="molecule type" value="Genomic_DNA"/>
</dbReference>
<dbReference type="SUPFAM" id="SSF47459">
    <property type="entry name" value="HLH, helix-loop-helix DNA-binding domain"/>
    <property type="match status" value="1"/>
</dbReference>
<keyword evidence="4" id="KW-0804">Transcription</keyword>
<feature type="compositionally biased region" description="Polar residues" evidence="6">
    <location>
        <begin position="507"/>
        <end position="523"/>
    </location>
</feature>
<evidence type="ECO:0000313" key="9">
    <source>
        <dbReference type="Proteomes" id="UP000045706"/>
    </source>
</evidence>
<dbReference type="InterPro" id="IPR036638">
    <property type="entry name" value="HLH_DNA-bd_sf"/>
</dbReference>
<accession>A0A0G4L9A8</accession>
<feature type="region of interest" description="Disordered" evidence="6">
    <location>
        <begin position="119"/>
        <end position="141"/>
    </location>
</feature>
<dbReference type="AlphaFoldDB" id="A0A0G4L9A8"/>
<feature type="compositionally biased region" description="Basic and acidic residues" evidence="6">
    <location>
        <begin position="611"/>
        <end position="633"/>
    </location>
</feature>
<gene>
    <name evidence="8" type="ORF">BN1723_011645</name>
</gene>
<evidence type="ECO:0000256" key="1">
    <source>
        <dbReference type="ARBA" id="ARBA00004123"/>
    </source>
</evidence>
<dbReference type="GO" id="GO:0000981">
    <property type="term" value="F:DNA-binding transcription factor activity, RNA polymerase II-specific"/>
    <property type="evidence" value="ECO:0007669"/>
    <property type="project" value="TreeGrafter"/>
</dbReference>
<dbReference type="InterPro" id="IPR011598">
    <property type="entry name" value="bHLH_dom"/>
</dbReference>
<proteinExistence type="predicted"/>
<organism evidence="8 9">
    <name type="scientific">Verticillium longisporum</name>
    <name type="common">Verticillium dahliae var. longisporum</name>
    <dbReference type="NCBI Taxonomy" id="100787"/>
    <lineage>
        <taxon>Eukaryota</taxon>
        <taxon>Fungi</taxon>
        <taxon>Dikarya</taxon>
        <taxon>Ascomycota</taxon>
        <taxon>Pezizomycotina</taxon>
        <taxon>Sordariomycetes</taxon>
        <taxon>Hypocreomycetidae</taxon>
        <taxon>Glomerellales</taxon>
        <taxon>Plectosphaerellaceae</taxon>
        <taxon>Verticillium</taxon>
    </lineage>
</organism>
<dbReference type="GO" id="GO:0000978">
    <property type="term" value="F:RNA polymerase II cis-regulatory region sequence-specific DNA binding"/>
    <property type="evidence" value="ECO:0007669"/>
    <property type="project" value="TreeGrafter"/>
</dbReference>
<dbReference type="Pfam" id="PF00010">
    <property type="entry name" value="HLH"/>
    <property type="match status" value="1"/>
</dbReference>
<feature type="compositionally biased region" description="Pro residues" evidence="6">
    <location>
        <begin position="445"/>
        <end position="457"/>
    </location>
</feature>
<dbReference type="PANTHER" id="PTHR15741">
    <property type="entry name" value="BASIC HELIX-LOOP-HELIX ZIP TRANSCRIPTION FACTOR"/>
    <property type="match status" value="1"/>
</dbReference>
<evidence type="ECO:0000256" key="6">
    <source>
        <dbReference type="SAM" id="MobiDB-lite"/>
    </source>
</evidence>
<dbReference type="GO" id="GO:0005634">
    <property type="term" value="C:nucleus"/>
    <property type="evidence" value="ECO:0007669"/>
    <property type="project" value="UniProtKB-SubCell"/>
</dbReference>
<dbReference type="GO" id="GO:0046983">
    <property type="term" value="F:protein dimerization activity"/>
    <property type="evidence" value="ECO:0007669"/>
    <property type="project" value="InterPro"/>
</dbReference>
<feature type="compositionally biased region" description="Pro residues" evidence="6">
    <location>
        <begin position="119"/>
        <end position="128"/>
    </location>
</feature>
<comment type="subcellular location">
    <subcellularLocation>
        <location evidence="1">Nucleus</location>
    </subcellularLocation>
</comment>
<evidence type="ECO:0000313" key="8">
    <source>
        <dbReference type="EMBL" id="CRK18617.1"/>
    </source>
</evidence>
<feature type="domain" description="BHLH" evidence="7">
    <location>
        <begin position="620"/>
        <end position="671"/>
    </location>
</feature>
<keyword evidence="2" id="KW-0805">Transcription regulation</keyword>
<evidence type="ECO:0000256" key="2">
    <source>
        <dbReference type="ARBA" id="ARBA00023015"/>
    </source>
</evidence>
<dbReference type="CDD" id="cd11404">
    <property type="entry name" value="bHLHzip_Mlx_like"/>
    <property type="match status" value="1"/>
</dbReference>
<feature type="region of interest" description="Disordered" evidence="6">
    <location>
        <begin position="504"/>
        <end position="633"/>
    </location>
</feature>
<keyword evidence="5" id="KW-0539">Nucleus</keyword>
<dbReference type="Gene3D" id="4.10.280.10">
    <property type="entry name" value="Helix-loop-helix DNA-binding domain"/>
    <property type="match status" value="1"/>
</dbReference>
<protein>
    <recommendedName>
        <fullName evidence="7">BHLH domain-containing protein</fullName>
    </recommendedName>
</protein>